<evidence type="ECO:0000256" key="3">
    <source>
        <dbReference type="ARBA" id="ARBA00022692"/>
    </source>
</evidence>
<dbReference type="Pfam" id="PF00654">
    <property type="entry name" value="Voltage_CLC"/>
    <property type="match status" value="1"/>
</dbReference>
<dbReference type="InterPro" id="IPR001807">
    <property type="entry name" value="ClC"/>
</dbReference>
<accession>A0A2A6CWJ3</accession>
<organism evidence="9 10">
    <name type="scientific">Pristionchus pacificus</name>
    <name type="common">Parasitic nematode worm</name>
    <dbReference type="NCBI Taxonomy" id="54126"/>
    <lineage>
        <taxon>Eukaryota</taxon>
        <taxon>Metazoa</taxon>
        <taxon>Ecdysozoa</taxon>
        <taxon>Nematoda</taxon>
        <taxon>Chromadorea</taxon>
        <taxon>Rhabditida</taxon>
        <taxon>Rhabditina</taxon>
        <taxon>Diplogasteromorpha</taxon>
        <taxon>Diplogasteroidea</taxon>
        <taxon>Neodiplogasteridae</taxon>
        <taxon>Pristionchus</taxon>
    </lineage>
</organism>
<gene>
    <name evidence="9" type="primary">WBGene00111916</name>
</gene>
<keyword evidence="8" id="KW-0868">Chloride</keyword>
<dbReference type="EnsemblMetazoa" id="PPA22362.1">
    <property type="protein sequence ID" value="PPA22362.1"/>
    <property type="gene ID" value="WBGene00111916"/>
</dbReference>
<dbReference type="Proteomes" id="UP000005239">
    <property type="component" value="Unassembled WGS sequence"/>
</dbReference>
<evidence type="ECO:0000256" key="5">
    <source>
        <dbReference type="ARBA" id="ARBA00022989"/>
    </source>
</evidence>
<name>A0A2A6CWJ3_PRIPA</name>
<protein>
    <submittedName>
        <fullName evidence="9">Chloride channel protein</fullName>
    </submittedName>
</protein>
<comment type="subcellular location">
    <subcellularLocation>
        <location evidence="1">Membrane</location>
        <topology evidence="1">Multi-pass membrane protein</topology>
    </subcellularLocation>
</comment>
<evidence type="ECO:0000256" key="6">
    <source>
        <dbReference type="ARBA" id="ARBA00023065"/>
    </source>
</evidence>
<evidence type="ECO:0000256" key="8">
    <source>
        <dbReference type="ARBA" id="ARBA00023214"/>
    </source>
</evidence>
<dbReference type="SUPFAM" id="SSF54631">
    <property type="entry name" value="CBS-domain pair"/>
    <property type="match status" value="1"/>
</dbReference>
<dbReference type="GO" id="GO:0006821">
    <property type="term" value="P:chloride transport"/>
    <property type="evidence" value="ECO:0000318"/>
    <property type="project" value="GO_Central"/>
</dbReference>
<keyword evidence="5" id="KW-1133">Transmembrane helix</keyword>
<dbReference type="SUPFAM" id="SSF81340">
    <property type="entry name" value="Clc chloride channel"/>
    <property type="match status" value="1"/>
</dbReference>
<dbReference type="Gene3D" id="1.10.3080.10">
    <property type="entry name" value="Clc chloride channel"/>
    <property type="match status" value="1"/>
</dbReference>
<dbReference type="CDD" id="cd03683">
    <property type="entry name" value="ClC_1_like"/>
    <property type="match status" value="1"/>
</dbReference>
<sequence length="1182" mass="129919">MVRAFTGCLTLAGNALPNGAFAGVGKDFVKCEIDTNVDAEKSPKAVALKIVDDKAVACFFNGTTLKDKEKYISPSDDVYICKFAKVTKTGCMYQDKFYKVGLMFIDKRVMLCDDGPGVIDFGPVTGCSMPDGSIKPFYAQWIDGTSVRRCVYTIHEKKVNAYVEGRVKCGLVPGVGYGIRDLTPAEMDDWKKKKDGVRGSVSADELSETPTKAAEDLVPSKDGSQPGAVPGTKDGVKDGKVKPTGMPLLDRDSCEISQVPSVSNRVAHQVYNQCDCCCGRHAPSGDVDMHPHAFGLDADSVNPIPAAVLPDECPLLGYTCRPHSCSRPKWNGEIAAPDSAEGMAQQNWFITLAPRLKLSLHSPTEAGMPTDYVTDDVTRTVIDNDEIEHFVTEDEHEPEDETGDNRYIPGMPWDEKEALKGKNESWAHFFRRHGENIRHFLVEDWFTSAALGIGTTVLSVVTDLGIESLIHWRRENFEYLHAQSSYYGIAYWLLHFVVCTTLASLCCKYISPQAAGSGIPEVKVIISGFVLDNYLSLKTLLAKMVGLIFTIGGGLPVGKEGPFVHMGAIVAALLSKATSKMRHNAFFTNEAREIEMLSMGCAVGIACTFSAPIGAVLYGIECTSKYFAVKNYWKCFFASSAAAFSFRFAINTLVPPHIAGTIVAYYQTSFPNEVFIIEELPIFALMGVVCGLMGALFVFVNRQIFIFQKQNKLFQKIFGQSLTVFAVLWSLNMAVWTYPEGLGRFVAGKWTFHVTLADFISNCTFHQMNLTDLGCKPEIVNRWTGLDGSLDFQWTLACFMVFYFFLVAQCITLFIPSGIFVPAFAVGACGGRLFGEMLSMAFPEGLRGPGSPPIYPGLYAVVGAAAYTGAVTHSLSLAVIVCETTGQLCALLPVLIALMIANAICSFLSPSIYESTIILKKLPYLADLPPSRISVHVLKVERVMVKDIQFVSRNTTYKELRNMLKRHPTIGSFPFVTDPVTMTLLGSISRRYLVSLLCIKIGAQEILPQEKRPKTGSELMQRRRSSGTTAALILTGRNESESHFRVNSPLHTSPLVQLLPPSASNDDDTIGHQRTLTIAERAGVLVQRIEIDDYAIDAAPFQLVKGTSLYKVHTMFSLLGLHHAYVTDRGRLLGVVSLKELRDTFADIYVRGAQLPPWRRMRRTTAADRDVENGAEASIPMI</sequence>
<evidence type="ECO:0000256" key="7">
    <source>
        <dbReference type="ARBA" id="ARBA00023136"/>
    </source>
</evidence>
<keyword evidence="2" id="KW-0813">Transport</keyword>
<evidence type="ECO:0000256" key="1">
    <source>
        <dbReference type="ARBA" id="ARBA00004141"/>
    </source>
</evidence>
<dbReference type="PANTHER" id="PTHR45720">
    <property type="entry name" value="CHLORIDE CHANNEL PROTEIN 2"/>
    <property type="match status" value="1"/>
</dbReference>
<keyword evidence="7" id="KW-0472">Membrane</keyword>
<evidence type="ECO:0000313" key="10">
    <source>
        <dbReference type="Proteomes" id="UP000005239"/>
    </source>
</evidence>
<reference evidence="9" key="2">
    <citation type="submission" date="2022-06" db="UniProtKB">
        <authorList>
            <consortium name="EnsemblMetazoa"/>
        </authorList>
    </citation>
    <scope>IDENTIFICATION</scope>
    <source>
        <strain evidence="9">PS312</strain>
    </source>
</reference>
<dbReference type="FunFam" id="1.10.3080.10:FF:000020">
    <property type="entry name" value="Chloride channel protein"/>
    <property type="match status" value="1"/>
</dbReference>
<dbReference type="GO" id="GO:0005886">
    <property type="term" value="C:plasma membrane"/>
    <property type="evidence" value="ECO:0000318"/>
    <property type="project" value="GO_Central"/>
</dbReference>
<dbReference type="PANTHER" id="PTHR45720:SF5">
    <property type="entry name" value="CHLORIDE CHANNEL PROTEIN"/>
    <property type="match status" value="1"/>
</dbReference>
<dbReference type="GO" id="GO:0005247">
    <property type="term" value="F:voltage-gated chloride channel activity"/>
    <property type="evidence" value="ECO:0000318"/>
    <property type="project" value="GO_Central"/>
</dbReference>
<proteinExistence type="predicted"/>
<evidence type="ECO:0000313" key="9">
    <source>
        <dbReference type="EnsemblMetazoa" id="PPA22362.1"/>
    </source>
</evidence>
<keyword evidence="3" id="KW-0812">Transmembrane</keyword>
<dbReference type="InterPro" id="IPR000644">
    <property type="entry name" value="CBS_dom"/>
</dbReference>
<reference evidence="10" key="1">
    <citation type="journal article" date="2008" name="Nat. Genet.">
        <title>The Pristionchus pacificus genome provides a unique perspective on nematode lifestyle and parasitism.</title>
        <authorList>
            <person name="Dieterich C."/>
            <person name="Clifton S.W."/>
            <person name="Schuster L.N."/>
            <person name="Chinwalla A."/>
            <person name="Delehaunty K."/>
            <person name="Dinkelacker I."/>
            <person name="Fulton L."/>
            <person name="Fulton R."/>
            <person name="Godfrey J."/>
            <person name="Minx P."/>
            <person name="Mitreva M."/>
            <person name="Roeseler W."/>
            <person name="Tian H."/>
            <person name="Witte H."/>
            <person name="Yang S.P."/>
            <person name="Wilson R.K."/>
            <person name="Sommer R.J."/>
        </authorList>
    </citation>
    <scope>NUCLEOTIDE SEQUENCE [LARGE SCALE GENOMIC DNA]</scope>
    <source>
        <strain evidence="10">PS312</strain>
    </source>
</reference>
<dbReference type="InterPro" id="IPR014743">
    <property type="entry name" value="Cl-channel_core"/>
</dbReference>
<dbReference type="InterPro" id="IPR050970">
    <property type="entry name" value="Cl_channel_volt-gated"/>
</dbReference>
<evidence type="ECO:0000256" key="2">
    <source>
        <dbReference type="ARBA" id="ARBA00022448"/>
    </source>
</evidence>
<keyword evidence="6" id="KW-0406">Ion transport</keyword>
<dbReference type="CDD" id="cd04591">
    <property type="entry name" value="CBS_pair_voltage-gated_CLC_euk_bac"/>
    <property type="match status" value="1"/>
</dbReference>
<dbReference type="AlphaFoldDB" id="A0A2A6CWJ3"/>
<dbReference type="Gene3D" id="3.10.580.10">
    <property type="entry name" value="CBS-domain"/>
    <property type="match status" value="1"/>
</dbReference>
<keyword evidence="4" id="KW-0677">Repeat</keyword>
<dbReference type="OrthoDB" id="4564at2759"/>
<keyword evidence="10" id="KW-1185">Reference proteome</keyword>
<dbReference type="InterPro" id="IPR046342">
    <property type="entry name" value="CBS_dom_sf"/>
</dbReference>
<dbReference type="PRINTS" id="PR00762">
    <property type="entry name" value="CLCHANNEL"/>
</dbReference>
<accession>A0A8R1UED4</accession>
<evidence type="ECO:0000256" key="4">
    <source>
        <dbReference type="ARBA" id="ARBA00022737"/>
    </source>
</evidence>
<dbReference type="Pfam" id="PF00571">
    <property type="entry name" value="CBS"/>
    <property type="match status" value="1"/>
</dbReference>